<dbReference type="HOGENOM" id="CLU_1095761_0_0_1"/>
<protein>
    <submittedName>
        <fullName evidence="2">Uncharacterized protein</fullName>
    </submittedName>
</protein>
<dbReference type="EnsemblPlants" id="OPUNC06G13480.1">
    <property type="protein sequence ID" value="OPUNC06G13480.1"/>
    <property type="gene ID" value="OPUNC06G13480"/>
</dbReference>
<dbReference type="Gramene" id="OPUNC06G13480.1">
    <property type="protein sequence ID" value="OPUNC06G13480.1"/>
    <property type="gene ID" value="OPUNC06G13480"/>
</dbReference>
<reference evidence="2" key="2">
    <citation type="submission" date="2018-05" db="EMBL/GenBank/DDBJ databases">
        <title>OpunRS2 (Oryza punctata Reference Sequence Version 2).</title>
        <authorList>
            <person name="Zhang J."/>
            <person name="Kudrna D."/>
            <person name="Lee S."/>
            <person name="Talag J."/>
            <person name="Welchert J."/>
            <person name="Wing R.A."/>
        </authorList>
    </citation>
    <scope>NUCLEOTIDE SEQUENCE [LARGE SCALE GENOMIC DNA]</scope>
</reference>
<feature type="region of interest" description="Disordered" evidence="1">
    <location>
        <begin position="59"/>
        <end position="78"/>
    </location>
</feature>
<reference evidence="2" key="1">
    <citation type="submission" date="2015-04" db="UniProtKB">
        <authorList>
            <consortium name="EnsemblPlants"/>
        </authorList>
    </citation>
    <scope>IDENTIFICATION</scope>
</reference>
<keyword evidence="3" id="KW-1185">Reference proteome</keyword>
<dbReference type="AlphaFoldDB" id="A0A0E0LBI7"/>
<accession>A0A0E0LBI7</accession>
<evidence type="ECO:0000313" key="3">
    <source>
        <dbReference type="Proteomes" id="UP000026962"/>
    </source>
</evidence>
<name>A0A0E0LBI7_ORYPU</name>
<evidence type="ECO:0000256" key="1">
    <source>
        <dbReference type="SAM" id="MobiDB-lite"/>
    </source>
</evidence>
<proteinExistence type="predicted"/>
<dbReference type="Proteomes" id="UP000026962">
    <property type="component" value="Chromosome 6"/>
</dbReference>
<organism evidence="2">
    <name type="scientific">Oryza punctata</name>
    <name type="common">Red rice</name>
    <dbReference type="NCBI Taxonomy" id="4537"/>
    <lineage>
        <taxon>Eukaryota</taxon>
        <taxon>Viridiplantae</taxon>
        <taxon>Streptophyta</taxon>
        <taxon>Embryophyta</taxon>
        <taxon>Tracheophyta</taxon>
        <taxon>Spermatophyta</taxon>
        <taxon>Magnoliopsida</taxon>
        <taxon>Liliopsida</taxon>
        <taxon>Poales</taxon>
        <taxon>Poaceae</taxon>
        <taxon>BOP clade</taxon>
        <taxon>Oryzoideae</taxon>
        <taxon>Oryzeae</taxon>
        <taxon>Oryzinae</taxon>
        <taxon>Oryza</taxon>
    </lineage>
</organism>
<feature type="region of interest" description="Disordered" evidence="1">
    <location>
        <begin position="1"/>
        <end position="21"/>
    </location>
</feature>
<evidence type="ECO:0000313" key="2">
    <source>
        <dbReference type="EnsemblPlants" id="OPUNC06G13480.1"/>
    </source>
</evidence>
<sequence length="254" mass="27899">MREAASDYSMPPGFTRDAPAMTTMAPMKTRSYEAYPRFRRTILSEWHVREIRTGQFKAVPHRQAAPVQKRVASPTTKKSALGATASPVYEAGSSSTLVVVPLTLPNFLSILGVVPSKSIVVALSFTTTGGALNRAHRLHPLDKGKAVMVNEIQYELPSNKTKSVVVPLHHKKAHHRCQACFKPMAKKNRTLQWEGVYLSLGDIRMGRVDPTMAPSDTVSIDHFRDQRTNVGDAMLVALGLTSRLGLKPGDKPSM</sequence>
<dbReference type="STRING" id="4537.A0A0E0LBI7"/>